<dbReference type="RefSeq" id="WP_066542855.1">
    <property type="nucleotide sequence ID" value="NZ_MASJ01000003.1"/>
</dbReference>
<dbReference type="OrthoDB" id="2446145at2"/>
<dbReference type="STRING" id="33978.A6M13_08725"/>
<reference evidence="2 3" key="1">
    <citation type="submission" date="2016-07" db="EMBL/GenBank/DDBJ databases">
        <title>Caryophanon tenue genome sequencing.</title>
        <authorList>
            <person name="Verma A."/>
            <person name="Pal Y."/>
            <person name="Krishnamurthi S."/>
        </authorList>
    </citation>
    <scope>NUCLEOTIDE SEQUENCE [LARGE SCALE GENOMIC DNA]</scope>
    <source>
        <strain evidence="2 3">DSM 14152</strain>
    </source>
</reference>
<dbReference type="EMBL" id="MASJ01000003">
    <property type="protein sequence ID" value="OCS87393.1"/>
    <property type="molecule type" value="Genomic_DNA"/>
</dbReference>
<gene>
    <name evidence="2" type="ORF">A6M13_08725</name>
</gene>
<sequence>MKIKKSVVIPTVLCAAVAGVSSYVTFNEDSPVFRSYFINEYAVAKADSHEQVLKKDAVLSAKSIQHVTANATDVDELLVQVGDEVLAGQELLSFESDASEREFERLEIQAEAYEDELDALQSVANSIGSVSDTRPTGNLNLTEVGENISVDVALEVASSNSPLEAAAIIDQRMIEVQRNLDMVDGYLAMSDGSNAALLSPIDATVTAITHDNGFISIELYANEQRYVTFVSDTEWQRLETGQAASVEANIEDETIENEVTGMVASKHKVPATDSPEYALMQQLDAYKDRTLYEVSIETDMPIDSLPFGSFANASIVLDEEPFAYKLPIAWIAPPPVTEDTALEEAVDAVEDTDAVTSEETVTIDPLADDSLAYFGEDNVYTLGYDGRVRLNPIDVSFTIGDAAVTPTDLVDGTIMLNATERDIYAETFMTMPTRKLQWEQVKMLSWEDYVKYLLF</sequence>
<dbReference type="AlphaFoldDB" id="A0A1C0YJR4"/>
<dbReference type="Proteomes" id="UP000093199">
    <property type="component" value="Unassembled WGS sequence"/>
</dbReference>
<evidence type="ECO:0000313" key="3">
    <source>
        <dbReference type="Proteomes" id="UP000093199"/>
    </source>
</evidence>
<keyword evidence="3" id="KW-1185">Reference proteome</keyword>
<name>A0A1C0YJR4_9BACL</name>
<keyword evidence="1" id="KW-0175">Coiled coil</keyword>
<evidence type="ECO:0000313" key="2">
    <source>
        <dbReference type="EMBL" id="OCS87393.1"/>
    </source>
</evidence>
<feature type="coiled-coil region" evidence="1">
    <location>
        <begin position="96"/>
        <end position="123"/>
    </location>
</feature>
<accession>A0A1C0YJR4</accession>
<organism evidence="2 3">
    <name type="scientific">Caryophanon tenue</name>
    <dbReference type="NCBI Taxonomy" id="33978"/>
    <lineage>
        <taxon>Bacteria</taxon>
        <taxon>Bacillati</taxon>
        <taxon>Bacillota</taxon>
        <taxon>Bacilli</taxon>
        <taxon>Bacillales</taxon>
        <taxon>Caryophanaceae</taxon>
        <taxon>Caryophanon</taxon>
    </lineage>
</organism>
<proteinExistence type="predicted"/>
<evidence type="ECO:0000256" key="1">
    <source>
        <dbReference type="SAM" id="Coils"/>
    </source>
</evidence>
<protein>
    <submittedName>
        <fullName evidence="2">Uncharacterized protein</fullName>
    </submittedName>
</protein>
<comment type="caution">
    <text evidence="2">The sequence shown here is derived from an EMBL/GenBank/DDBJ whole genome shotgun (WGS) entry which is preliminary data.</text>
</comment>